<dbReference type="Pfam" id="PF03466">
    <property type="entry name" value="LysR_substrate"/>
    <property type="match status" value="1"/>
</dbReference>
<dbReference type="Gene3D" id="3.40.190.290">
    <property type="match status" value="1"/>
</dbReference>
<gene>
    <name evidence="7" type="primary">lysR2</name>
    <name evidence="7" type="ordered locus">CRES_0544</name>
</gene>
<name>F8DYR4_CORRG</name>
<comment type="similarity">
    <text evidence="1">Belongs to the LysR transcriptional regulatory family.</text>
</comment>
<dbReference type="GO" id="GO:0032993">
    <property type="term" value="C:protein-DNA complex"/>
    <property type="evidence" value="ECO:0007669"/>
    <property type="project" value="TreeGrafter"/>
</dbReference>
<keyword evidence="8" id="KW-1185">Reference proteome</keyword>
<organism evidence="7 8">
    <name type="scientific">Corynebacterium resistens (strain DSM 45100 / JCM 12819 / GTC 2026 / SICGH 158)</name>
    <dbReference type="NCBI Taxonomy" id="662755"/>
    <lineage>
        <taxon>Bacteria</taxon>
        <taxon>Bacillati</taxon>
        <taxon>Actinomycetota</taxon>
        <taxon>Actinomycetes</taxon>
        <taxon>Mycobacteriales</taxon>
        <taxon>Corynebacteriaceae</taxon>
        <taxon>Corynebacterium</taxon>
    </lineage>
</organism>
<evidence type="ECO:0000256" key="2">
    <source>
        <dbReference type="ARBA" id="ARBA00023015"/>
    </source>
</evidence>
<dbReference type="InterPro" id="IPR036390">
    <property type="entry name" value="WH_DNA-bd_sf"/>
</dbReference>
<dbReference type="Proteomes" id="UP000000492">
    <property type="component" value="Chromosome"/>
</dbReference>
<dbReference type="eggNOG" id="COG0583">
    <property type="taxonomic scope" value="Bacteria"/>
</dbReference>
<dbReference type="Pfam" id="PF00126">
    <property type="entry name" value="HTH_1"/>
    <property type="match status" value="1"/>
</dbReference>
<dbReference type="EMBL" id="CP002857">
    <property type="protein sequence ID" value="AEI08906.1"/>
    <property type="molecule type" value="Genomic_DNA"/>
</dbReference>
<evidence type="ECO:0000313" key="8">
    <source>
        <dbReference type="Proteomes" id="UP000000492"/>
    </source>
</evidence>
<accession>F8DYR4</accession>
<keyword evidence="4" id="KW-0010">Activator</keyword>
<dbReference type="KEGG" id="crd:CRES_0544"/>
<keyword evidence="3 7" id="KW-0238">DNA-binding</keyword>
<dbReference type="AlphaFoldDB" id="F8DYR4"/>
<dbReference type="PANTHER" id="PTHR30346:SF28">
    <property type="entry name" value="HTH-TYPE TRANSCRIPTIONAL REGULATOR CYNR"/>
    <property type="match status" value="1"/>
</dbReference>
<dbReference type="STRING" id="662755.CRES_0544"/>
<dbReference type="PANTHER" id="PTHR30346">
    <property type="entry name" value="TRANSCRIPTIONAL DUAL REGULATOR HCAR-RELATED"/>
    <property type="match status" value="1"/>
</dbReference>
<feature type="domain" description="HTH lysR-type" evidence="6">
    <location>
        <begin position="48"/>
        <end position="105"/>
    </location>
</feature>
<dbReference type="PRINTS" id="PR00039">
    <property type="entry name" value="HTHLYSR"/>
</dbReference>
<dbReference type="PROSITE" id="PS50931">
    <property type="entry name" value="HTH_LYSR"/>
    <property type="match status" value="1"/>
</dbReference>
<protein>
    <submittedName>
        <fullName evidence="7">LysR DNA-binding transcription regulator</fullName>
    </submittedName>
</protein>
<evidence type="ECO:0000256" key="1">
    <source>
        <dbReference type="ARBA" id="ARBA00009437"/>
    </source>
</evidence>
<proteinExistence type="inferred from homology"/>
<evidence type="ECO:0000259" key="6">
    <source>
        <dbReference type="PROSITE" id="PS50931"/>
    </source>
</evidence>
<dbReference type="CDD" id="cd08434">
    <property type="entry name" value="PBP2_GltC_like"/>
    <property type="match status" value="1"/>
</dbReference>
<dbReference type="InterPro" id="IPR036388">
    <property type="entry name" value="WH-like_DNA-bd_sf"/>
</dbReference>
<evidence type="ECO:0000256" key="5">
    <source>
        <dbReference type="ARBA" id="ARBA00023163"/>
    </source>
</evidence>
<dbReference type="InterPro" id="IPR000847">
    <property type="entry name" value="LysR_HTH_N"/>
</dbReference>
<dbReference type="GO" id="GO:0003700">
    <property type="term" value="F:DNA-binding transcription factor activity"/>
    <property type="evidence" value="ECO:0007669"/>
    <property type="project" value="InterPro"/>
</dbReference>
<keyword evidence="5" id="KW-0804">Transcription</keyword>
<dbReference type="SUPFAM" id="SSF46785">
    <property type="entry name" value="Winged helix' DNA-binding domain"/>
    <property type="match status" value="1"/>
</dbReference>
<dbReference type="HOGENOM" id="CLU_039613_6_2_11"/>
<dbReference type="SUPFAM" id="SSF53850">
    <property type="entry name" value="Periplasmic binding protein-like II"/>
    <property type="match status" value="1"/>
</dbReference>
<dbReference type="GO" id="GO:0003677">
    <property type="term" value="F:DNA binding"/>
    <property type="evidence" value="ECO:0007669"/>
    <property type="project" value="UniProtKB-KW"/>
</dbReference>
<reference evidence="7 8" key="1">
    <citation type="journal article" date="2012" name="BMC Genomics">
        <title>Complete genome sequence, lifestyle, and multi-drug resistance of the human pathogen Corynebacterium resistens DSM 45100 isolated from blood samples of a leukemia patient.</title>
        <authorList>
            <person name="Schroder J."/>
            <person name="Maus I."/>
            <person name="Meyer K."/>
            <person name="Wordemann S."/>
            <person name="Blom J."/>
            <person name="Jaenicke S."/>
            <person name="Schneider J."/>
            <person name="Trost E."/>
            <person name="Tauch A."/>
        </authorList>
    </citation>
    <scope>NUCLEOTIDE SEQUENCE [LARGE SCALE GENOMIC DNA]</scope>
    <source>
        <strain evidence="8">DSM 45100 / JCM 12819 / CCUG 50093 / GTC 2026 / SICGH 158</strain>
    </source>
</reference>
<evidence type="ECO:0000256" key="3">
    <source>
        <dbReference type="ARBA" id="ARBA00023125"/>
    </source>
</evidence>
<dbReference type="InterPro" id="IPR005119">
    <property type="entry name" value="LysR_subst-bd"/>
</dbReference>
<sequence length="345" mass="37910">MVVNQRVLSGRGHRGSWFLLSANKVLSHNATELLFSPLLCNYFVSELTTMKQLEWFLDLAESQNMVDSALSLGVSQSALSRRLSALEAEVGAELFDRRGRHLILNECGRALAEHAREAMGSWERGVAEVHRLMDPERGTVRLDFMHSLGTWMVPDLLRSYRELHPHVEFKLVQGAAQTLIDHVLDHSADLALVGPKPSGFVVAGELNWVQLTTQRLALAVPDDHKWAGRKSISIAEAEDEPFIAMLEGYGTRMLLDDLTAEAGFRPRLVFESMELTTLAGLVSAGLGVAILPLGDPNLVISGITMLPLTETRERELGLVWLPGTSPAPAADAFRDFVTKRLAGSA</sequence>
<evidence type="ECO:0000313" key="7">
    <source>
        <dbReference type="EMBL" id="AEI08906.1"/>
    </source>
</evidence>
<evidence type="ECO:0000256" key="4">
    <source>
        <dbReference type="ARBA" id="ARBA00023159"/>
    </source>
</evidence>
<dbReference type="Gene3D" id="1.10.10.10">
    <property type="entry name" value="Winged helix-like DNA-binding domain superfamily/Winged helix DNA-binding domain"/>
    <property type="match status" value="1"/>
</dbReference>
<keyword evidence="2" id="KW-0805">Transcription regulation</keyword>